<dbReference type="OrthoDB" id="1914453at2759"/>
<dbReference type="Proteomes" id="UP001148018">
    <property type="component" value="Unassembled WGS sequence"/>
</dbReference>
<proteinExistence type="predicted"/>
<evidence type="ECO:0000313" key="4">
    <source>
        <dbReference type="EMBL" id="KAJ3606150.1"/>
    </source>
</evidence>
<evidence type="ECO:0008006" key="6">
    <source>
        <dbReference type="Google" id="ProtNLM"/>
    </source>
</evidence>
<accession>A0A9Q0EF51</accession>
<dbReference type="PANTHER" id="PTHR34347">
    <property type="entry name" value="DNA REPAIR-SCAFFOLDING PROTEIN SPIDR"/>
    <property type="match status" value="1"/>
</dbReference>
<comment type="caution">
    <text evidence="4">The sequence shown here is derived from an EMBL/GenBank/DDBJ whole genome shotgun (WGS) entry which is preliminary data.</text>
</comment>
<dbReference type="InterPro" id="IPR053054">
    <property type="entry name" value="DNA_repair-scaffolding"/>
</dbReference>
<organism evidence="4 5">
    <name type="scientific">Muraenolepis orangiensis</name>
    <name type="common">Patagonian moray cod</name>
    <dbReference type="NCBI Taxonomy" id="630683"/>
    <lineage>
        <taxon>Eukaryota</taxon>
        <taxon>Metazoa</taxon>
        <taxon>Chordata</taxon>
        <taxon>Craniata</taxon>
        <taxon>Vertebrata</taxon>
        <taxon>Euteleostomi</taxon>
        <taxon>Actinopterygii</taxon>
        <taxon>Neopterygii</taxon>
        <taxon>Teleostei</taxon>
        <taxon>Neoteleostei</taxon>
        <taxon>Acanthomorphata</taxon>
        <taxon>Zeiogadaria</taxon>
        <taxon>Gadariae</taxon>
        <taxon>Gadiformes</taxon>
        <taxon>Muraenolepidoidei</taxon>
        <taxon>Muraenolepididae</taxon>
        <taxon>Muraenolepis</taxon>
    </lineage>
</organism>
<feature type="domain" description="DUF4503" evidence="3">
    <location>
        <begin position="288"/>
        <end position="404"/>
    </location>
</feature>
<dbReference type="InterPro" id="IPR028026">
    <property type="entry name" value="DUF4502"/>
</dbReference>
<evidence type="ECO:0000259" key="3">
    <source>
        <dbReference type="Pfam" id="PF14951"/>
    </source>
</evidence>
<protein>
    <recommendedName>
        <fullName evidence="6">DUF4503 domain-containing protein</fullName>
    </recommendedName>
</protein>
<dbReference type="GO" id="GO:0005654">
    <property type="term" value="C:nucleoplasm"/>
    <property type="evidence" value="ECO:0007669"/>
    <property type="project" value="TreeGrafter"/>
</dbReference>
<name>A0A9Q0EF51_9TELE</name>
<evidence type="ECO:0000313" key="5">
    <source>
        <dbReference type="Proteomes" id="UP001148018"/>
    </source>
</evidence>
<feature type="compositionally biased region" description="Low complexity" evidence="1">
    <location>
        <begin position="494"/>
        <end position="503"/>
    </location>
</feature>
<feature type="region of interest" description="Disordered" evidence="1">
    <location>
        <begin position="477"/>
        <end position="503"/>
    </location>
</feature>
<feature type="domain" description="DUF4502" evidence="2">
    <location>
        <begin position="97"/>
        <end position="177"/>
    </location>
</feature>
<dbReference type="GO" id="GO:0000724">
    <property type="term" value="P:double-strand break repair via homologous recombination"/>
    <property type="evidence" value="ECO:0007669"/>
    <property type="project" value="TreeGrafter"/>
</dbReference>
<dbReference type="InterPro" id="IPR028032">
    <property type="entry name" value="DUF4503"/>
</dbReference>
<evidence type="ECO:0000259" key="2">
    <source>
        <dbReference type="Pfam" id="PF14950"/>
    </source>
</evidence>
<keyword evidence="5" id="KW-1185">Reference proteome</keyword>
<feature type="domain" description="DUF4503" evidence="3">
    <location>
        <begin position="415"/>
        <end position="666"/>
    </location>
</feature>
<dbReference type="GO" id="GO:0070202">
    <property type="term" value="P:regulation of establishment of protein localization to chromosome"/>
    <property type="evidence" value="ECO:0007669"/>
    <property type="project" value="TreeGrafter"/>
</dbReference>
<dbReference type="AlphaFoldDB" id="A0A9Q0EF51"/>
<evidence type="ECO:0000256" key="1">
    <source>
        <dbReference type="SAM" id="MobiDB-lite"/>
    </source>
</evidence>
<dbReference type="Pfam" id="PF14950">
    <property type="entry name" value="DUF4502"/>
    <property type="match status" value="1"/>
</dbReference>
<reference evidence="4" key="1">
    <citation type="submission" date="2022-07" db="EMBL/GenBank/DDBJ databases">
        <title>Chromosome-level genome of Muraenolepis orangiensis.</title>
        <authorList>
            <person name="Kim J."/>
        </authorList>
    </citation>
    <scope>NUCLEOTIDE SEQUENCE</scope>
    <source>
        <strain evidence="4">KU_S4_2022</strain>
        <tissue evidence="4">Muscle</tissue>
    </source>
</reference>
<dbReference type="PANTHER" id="PTHR34347:SF1">
    <property type="entry name" value="DNA REPAIR-SCAFFOLDING PROTEIN"/>
    <property type="match status" value="1"/>
</dbReference>
<dbReference type="EMBL" id="JANIIK010000042">
    <property type="protein sequence ID" value="KAJ3606150.1"/>
    <property type="molecule type" value="Genomic_DNA"/>
</dbReference>
<sequence>MVVYSSNLKPLTELILQYSLIFTSCLACRGHDCPQIYLTTPTPPPPFEPDISKIVLEVAVGLKCPPNELRPQTLLFFHRFLCPASDVRALPCHVCRAAVRPGVLVLEVLEVWEECSMQVARCEQRGGSRSPAAAAAGAAATVVPAARLLVLFNRETAAQLMPTPKDVIHVYPPWQRLDLEDQHTTVILNTHFSHKVYSEAKPTGALMPWSLPPPAKCSPYSLTETFGPLLEVDAVIEGLGLRAGSTGPGVRVVVQRVYSSYLPDRPAATVERGEIQASSSVRLCALVQDGYGLFGVLQLQVLEHGADQELQRYTRRWQGKDCALRNIKVVQRVTRERHGRVFHVIDSVWPPGIPFQGGRGGAGSAPRSCYLLSGQEDSVEAPEGPALSPLYRPPKELTLRDVLHFCGDRGVRPMADPSLQEERAEGGPCRRTVAVCVGSSCVLSSSVAGVMRSPSSAVLSFRDVVRENGALLCTEQSVVRTQPGGGSDGEGESEPSVGPPLAAVAPPGPVPPVRLPRPVRLDPLGPDAAANSLYTLTGVIVGVDESTACSWPACSLCGSDRLEVKEAREPRVFHCAACDSEVRRPSMKLQLEVTLALSLSNATVKAKLQPNTILSILNTAALQVNEFPGYEVEHVLGKTVGPIPAFVRVVSRTPQTLRISVDEISL</sequence>
<dbReference type="Pfam" id="PF14951">
    <property type="entry name" value="DUF4503"/>
    <property type="match status" value="2"/>
</dbReference>
<dbReference type="GO" id="GO:0000228">
    <property type="term" value="C:nuclear chromosome"/>
    <property type="evidence" value="ECO:0007669"/>
    <property type="project" value="TreeGrafter"/>
</dbReference>
<gene>
    <name evidence="4" type="ORF">NHX12_025671</name>
</gene>